<feature type="compositionally biased region" description="Basic and acidic residues" evidence="1">
    <location>
        <begin position="384"/>
        <end position="398"/>
    </location>
</feature>
<reference evidence="2 3" key="1">
    <citation type="journal article" date="2024" name="IMA Fungus">
        <title>IMA Genome - F19 : A genome assembly and annotation guide to empower mycologists, including annotated draft genome sequences of Ceratocystis pirilliformis, Diaporthe australafricana, Fusarium ophioides, Paecilomyces lecythidis, and Sporothrix stenoceras.</title>
        <authorList>
            <person name="Aylward J."/>
            <person name="Wilson A.M."/>
            <person name="Visagie C.M."/>
            <person name="Spraker J."/>
            <person name="Barnes I."/>
            <person name="Buitendag C."/>
            <person name="Ceriani C."/>
            <person name="Del Mar Angel L."/>
            <person name="du Plessis D."/>
            <person name="Fuchs T."/>
            <person name="Gasser K."/>
            <person name="Kramer D."/>
            <person name="Li W."/>
            <person name="Munsamy K."/>
            <person name="Piso A."/>
            <person name="Price J.L."/>
            <person name="Sonnekus B."/>
            <person name="Thomas C."/>
            <person name="van der Nest A."/>
            <person name="van Dijk A."/>
            <person name="van Heerden A."/>
            <person name="van Vuuren N."/>
            <person name="Yilmaz N."/>
            <person name="Duong T.A."/>
            <person name="van der Merwe N.A."/>
            <person name="Wingfield M.J."/>
            <person name="Wingfield B.D."/>
        </authorList>
    </citation>
    <scope>NUCLEOTIDE SEQUENCE [LARGE SCALE GENOMIC DNA]</scope>
    <source>
        <strain evidence="2 3">CMW 5346</strain>
    </source>
</reference>
<feature type="compositionally biased region" description="Basic residues" evidence="1">
    <location>
        <begin position="252"/>
        <end position="274"/>
    </location>
</feature>
<feature type="compositionally biased region" description="Polar residues" evidence="1">
    <location>
        <begin position="342"/>
        <end position="352"/>
    </location>
</feature>
<name>A0ABR3Z5I6_9PEZI</name>
<sequence length="738" mass="81642">MSITDEDLQFVADGMWKDALLPDLPDIYGIDVGTDGEPIELPAPGDKRLERNGDGKGSSSRKKATPAAKQAKSKASNASGTSAMTDFYLSSPVDVRPKKNGKMSKSMKGASQNESQRGRLPGPSKSYKPNDIVPELETDNGDPYELPISPKSMHRPQTAVEFDKKSSHKGTSPVAAPKPPSPFGDLIPPSTKKLVKNQKRVAKRSFLDPPSTPLASDTKVTRVQMPPPPKPAIKEVTPAVPATATKPPPRFRAAKKPAAPKKPAKPRETKKKTVSRPPPPVVNEEKIVDEPEDEYRIPDDVPPPVEDITKKLRPRGERVPILISSDVESSDEEEEDAAIVPDTNSAPFTTPVAQMDPPDSIARPSAPSSPKHSKHAVHDTTTPAEREEIDRSIDEYIRKNSAAFKSSKAKGKKKEVMTSGGEESTRGRQDRKASVTDNVLPLGKQDKKNSHHKRQRSPAAAPARHQESKKKRSSDKDRPDATRVESQARKVLQPMAVPKDPFVEDMEVDELQPQKTNFTTRLLQSTAPPVQSAHSQSSQRSDSQRDRQQYRIQDKPQYVQPMPRALPRDHLDGLSHVRAHNESKFKAIDSDGIAREMMKLLTAGAQDPQEKPKSAKDIWLDETDPYKETGQIMSYVCKTVLRFLKSKEAAIEDVAEEYQQRGSAVLDRLDTLHGSERHSLAQNFEQSRQRSLAVFEAAQRDVQLLATRLERVNLVPVIQNVLADNAGSRLRLLQTEIM</sequence>
<accession>A0ABR3Z5I6</accession>
<proteinExistence type="predicted"/>
<feature type="compositionally biased region" description="Acidic residues" evidence="1">
    <location>
        <begin position="328"/>
        <end position="337"/>
    </location>
</feature>
<feature type="compositionally biased region" description="Basic residues" evidence="1">
    <location>
        <begin position="193"/>
        <end position="203"/>
    </location>
</feature>
<feature type="compositionally biased region" description="Basic and acidic residues" evidence="1">
    <location>
        <begin position="307"/>
        <end position="318"/>
    </location>
</feature>
<feature type="compositionally biased region" description="Basic and acidic residues" evidence="1">
    <location>
        <begin position="474"/>
        <end position="488"/>
    </location>
</feature>
<feature type="compositionally biased region" description="Low complexity" evidence="1">
    <location>
        <begin position="65"/>
        <end position="79"/>
    </location>
</feature>
<feature type="compositionally biased region" description="Basic and acidic residues" evidence="1">
    <location>
        <begin position="283"/>
        <end position="299"/>
    </location>
</feature>
<dbReference type="Proteomes" id="UP001583186">
    <property type="component" value="Unassembled WGS sequence"/>
</dbReference>
<organism evidence="2 3">
    <name type="scientific">Sporothrix stenoceras</name>
    <dbReference type="NCBI Taxonomy" id="5173"/>
    <lineage>
        <taxon>Eukaryota</taxon>
        <taxon>Fungi</taxon>
        <taxon>Dikarya</taxon>
        <taxon>Ascomycota</taxon>
        <taxon>Pezizomycotina</taxon>
        <taxon>Sordariomycetes</taxon>
        <taxon>Sordariomycetidae</taxon>
        <taxon>Ophiostomatales</taxon>
        <taxon>Ophiostomataceae</taxon>
        <taxon>Sporothrix</taxon>
    </lineage>
</organism>
<dbReference type="EMBL" id="JAWCUI010000025">
    <property type="protein sequence ID" value="KAL1895898.1"/>
    <property type="molecule type" value="Genomic_DNA"/>
</dbReference>
<evidence type="ECO:0000313" key="2">
    <source>
        <dbReference type="EMBL" id="KAL1895898.1"/>
    </source>
</evidence>
<feature type="compositionally biased region" description="Basic and acidic residues" evidence="1">
    <location>
        <begin position="542"/>
        <end position="554"/>
    </location>
</feature>
<protein>
    <submittedName>
        <fullName evidence="2">Uncharacterized protein</fullName>
    </submittedName>
</protein>
<gene>
    <name evidence="2" type="ORF">Sste5346_004995</name>
</gene>
<feature type="compositionally biased region" description="Low complexity" evidence="1">
    <location>
        <begin position="236"/>
        <end position="245"/>
    </location>
</feature>
<keyword evidence="3" id="KW-1185">Reference proteome</keyword>
<feature type="region of interest" description="Disordered" evidence="1">
    <location>
        <begin position="28"/>
        <end position="557"/>
    </location>
</feature>
<comment type="caution">
    <text evidence="2">The sequence shown here is derived from an EMBL/GenBank/DDBJ whole genome shotgun (WGS) entry which is preliminary data.</text>
</comment>
<feature type="compositionally biased region" description="Basic and acidic residues" evidence="1">
    <location>
        <begin position="45"/>
        <end position="54"/>
    </location>
</feature>
<evidence type="ECO:0000256" key="1">
    <source>
        <dbReference type="SAM" id="MobiDB-lite"/>
    </source>
</evidence>
<evidence type="ECO:0000313" key="3">
    <source>
        <dbReference type="Proteomes" id="UP001583186"/>
    </source>
</evidence>
<feature type="compositionally biased region" description="Basic and acidic residues" evidence="1">
    <location>
        <begin position="423"/>
        <end position="434"/>
    </location>
</feature>
<feature type="compositionally biased region" description="Polar residues" evidence="1">
    <location>
        <begin position="513"/>
        <end position="534"/>
    </location>
</feature>